<evidence type="ECO:0000313" key="3">
    <source>
        <dbReference type="EMBL" id="CAK9226680.1"/>
    </source>
</evidence>
<evidence type="ECO:0000313" key="4">
    <source>
        <dbReference type="Proteomes" id="UP001497512"/>
    </source>
</evidence>
<keyword evidence="2" id="KW-1133">Transmembrane helix</keyword>
<keyword evidence="2" id="KW-0812">Transmembrane</keyword>
<feature type="transmembrane region" description="Helical" evidence="2">
    <location>
        <begin position="283"/>
        <end position="306"/>
    </location>
</feature>
<evidence type="ECO:0000256" key="1">
    <source>
        <dbReference type="SAM" id="MobiDB-lite"/>
    </source>
</evidence>
<dbReference type="PANTHER" id="PTHR37244">
    <property type="entry name" value="NADP-SPECIFIC GLUTAMATE DEHYDROGENASE"/>
    <property type="match status" value="1"/>
</dbReference>
<keyword evidence="2" id="KW-0472">Membrane</keyword>
<accession>A0ABP0UQA3</accession>
<protein>
    <submittedName>
        <fullName evidence="3">Uncharacterized protein</fullName>
    </submittedName>
</protein>
<evidence type="ECO:0000256" key="2">
    <source>
        <dbReference type="SAM" id="Phobius"/>
    </source>
</evidence>
<gene>
    <name evidence="3" type="ORF">CSSPTR1EN2_LOCUS18360</name>
</gene>
<organism evidence="3 4">
    <name type="scientific">Sphagnum troendelagicum</name>
    <dbReference type="NCBI Taxonomy" id="128251"/>
    <lineage>
        <taxon>Eukaryota</taxon>
        <taxon>Viridiplantae</taxon>
        <taxon>Streptophyta</taxon>
        <taxon>Embryophyta</taxon>
        <taxon>Bryophyta</taxon>
        <taxon>Sphagnophytina</taxon>
        <taxon>Sphagnopsida</taxon>
        <taxon>Sphagnales</taxon>
        <taxon>Sphagnaceae</taxon>
        <taxon>Sphagnum</taxon>
    </lineage>
</organism>
<reference evidence="3" key="1">
    <citation type="submission" date="2024-02" db="EMBL/GenBank/DDBJ databases">
        <authorList>
            <consortium name="ELIXIR-Norway"/>
            <consortium name="Elixir Norway"/>
        </authorList>
    </citation>
    <scope>NUCLEOTIDE SEQUENCE</scope>
</reference>
<proteinExistence type="predicted"/>
<dbReference type="PANTHER" id="PTHR37244:SF1">
    <property type="entry name" value="NADP-SPECIFIC GLUTAMATE DEHYDROGENASE"/>
    <property type="match status" value="1"/>
</dbReference>
<feature type="region of interest" description="Disordered" evidence="1">
    <location>
        <begin position="118"/>
        <end position="141"/>
    </location>
</feature>
<keyword evidence="4" id="KW-1185">Reference proteome</keyword>
<dbReference type="EMBL" id="OZ019897">
    <property type="protein sequence ID" value="CAK9226680.1"/>
    <property type="molecule type" value="Genomic_DNA"/>
</dbReference>
<name>A0ABP0UQA3_9BRYO</name>
<sequence>MGQQSHGRAALLGYAMANNAPANAWLDVRVIYVRVSGCLLDDAPESLTIRFPARSIGTAFEVNGGRISPSEEAVLVLRRDRVDTETAEATYVSTDNLRASGSVSFDVFNKDEALLSGTIEQQQQQSEEPPPPPAPGSAANAANSTNLEWEMECSCVVGQGGCAFLKGRNDSSYPSMSLVHPVMEVCIVGRFSGMPVILSQTVQIIARRRVNRQITLAAIPESEAVGRSQTSLMAVDQPQLVAGSNPFMDFTDKATTAFGYGLEGSGYGESDGEMTWFNAGVRVGVGIGLGMCLGVGIGVGLMVRTYQATTRTFRRGFF</sequence>
<dbReference type="Proteomes" id="UP001497512">
    <property type="component" value="Chromosome 5"/>
</dbReference>